<keyword evidence="2" id="KW-1185">Reference proteome</keyword>
<gene>
    <name evidence="1" type="ORF">HINF_LOCUS604</name>
</gene>
<comment type="caution">
    <text evidence="1">The sequence shown here is derived from an EMBL/GenBank/DDBJ whole genome shotgun (WGS) entry which is preliminary data.</text>
</comment>
<reference evidence="1 2" key="1">
    <citation type="submission" date="2024-07" db="EMBL/GenBank/DDBJ databases">
        <authorList>
            <person name="Akdeniz Z."/>
        </authorList>
    </citation>
    <scope>NUCLEOTIDE SEQUENCE [LARGE SCALE GENOMIC DNA]</scope>
</reference>
<protein>
    <submittedName>
        <fullName evidence="1">Hypothetical_protein</fullName>
    </submittedName>
</protein>
<sequence>MMKSHIRTKISDDDQKRIDAIIISQVCIYLKLAKFGSKEAQDYQRNRTIKRTRVIKWTKIDQIVGITYSTKSYSYKRFVDVILQNLLPPCPDEIVNPIIKYYEELVLLQLDLQEKAKSESGLSDLTKKIREQTKTKFDLHGSDMYSYKKLIDKINYGVEQCINQCCNAPLKVDLTALQRFGETTEHQDSQNDEAANIQTHDSLAYDSICAEQIQLFAAQPNQDCADVDFELSCLFD</sequence>
<dbReference type="EMBL" id="CAXDID020000001">
    <property type="protein sequence ID" value="CAL5970664.1"/>
    <property type="molecule type" value="Genomic_DNA"/>
</dbReference>
<evidence type="ECO:0000313" key="2">
    <source>
        <dbReference type="Proteomes" id="UP001642409"/>
    </source>
</evidence>
<organism evidence="1 2">
    <name type="scientific">Hexamita inflata</name>
    <dbReference type="NCBI Taxonomy" id="28002"/>
    <lineage>
        <taxon>Eukaryota</taxon>
        <taxon>Metamonada</taxon>
        <taxon>Diplomonadida</taxon>
        <taxon>Hexamitidae</taxon>
        <taxon>Hexamitinae</taxon>
        <taxon>Hexamita</taxon>
    </lineage>
</organism>
<name>A0ABP1GJ08_9EUKA</name>
<accession>A0ABP1GJ08</accession>
<proteinExistence type="predicted"/>
<evidence type="ECO:0000313" key="1">
    <source>
        <dbReference type="EMBL" id="CAL5970664.1"/>
    </source>
</evidence>
<dbReference type="Proteomes" id="UP001642409">
    <property type="component" value="Unassembled WGS sequence"/>
</dbReference>